<keyword evidence="5" id="KW-0175">Coiled coil</keyword>
<keyword evidence="11" id="KW-1185">Reference proteome</keyword>
<keyword evidence="4 6" id="KW-0072">Autophagy</keyword>
<dbReference type="GO" id="GO:0000422">
    <property type="term" value="P:autophagy of mitochondrion"/>
    <property type="evidence" value="ECO:0007669"/>
    <property type="project" value="TreeGrafter"/>
</dbReference>
<evidence type="ECO:0000313" key="10">
    <source>
        <dbReference type="EMBL" id="KOS16009.1"/>
    </source>
</evidence>
<dbReference type="InterPro" id="IPR045326">
    <property type="entry name" value="ATG17-like_dom"/>
</dbReference>
<evidence type="ECO:0000256" key="6">
    <source>
        <dbReference type="RuleBase" id="RU367075"/>
    </source>
</evidence>
<keyword evidence="6" id="KW-0472">Membrane</keyword>
<comment type="subcellular location">
    <subcellularLocation>
        <location evidence="6">Preautophagosomal structure membrane</location>
        <topology evidence="6">Peripheral membrane protein</topology>
    </subcellularLocation>
    <subcellularLocation>
        <location evidence="6">Vacuole membrane</location>
        <topology evidence="6">Peripheral membrane protein</topology>
    </subcellularLocation>
    <text evidence="6">During pexophagy, accumulates in the vacuolar membrane region, where the peroxisomes contact the vacuole.</text>
</comment>
<sequence>MHLIVSYCGKDIEVKQSLTQFQKYEHLLDCISLATGILIDSVICMTKDGVQVDQTVLDQLQTSAEDVRGECFFIFDRELLYADMETFASMLELDMDVTPIDPVPPIPTAPSARTLATFRGWAKDVERVMDARAKQARELYKSVELIQKSTKVALMNVQSHARSVKKAAMSLESLAATDLGSREEILRRYRDDIYVLGQVPVHENLREQWLSVSVLSDGDQSVMASSLLGDFVDLADVESCASTCRASLQEIQTNYTNTMQTEFQLHVDLNDITAEIEQTDLKPSFESWQTVEQQLPLLQSLVQSVCQRCESMGSTWSAGDARIMDYVSKLYTDLHTMCDMDAKAVHALDCLISDHNELLHRHINLVQDISSLQSDFTDLGATIADVDRSLQLPLGPPFERLAGLQRIVWAYGITLTEAIRRDEFSRRFLSKAQSLAEVMAQVSDQESTRRKQYATDVAPFLPWKPPGLDTAPPILDITTRRREASSWFSCTRDDVDSLVQLLDRLEAELMERASPCRPATETRLALAPWMQALERSEEAFAHAARRELGLGGSDDEEEEDDLESSTNSQAPSAPSQISPSTDTLRRQLDAAQERIRLLESELQTRTSEWQEDRQKWERAKCEAESRARTAQPKDMAIGDARQPWIEAVARLQRYVCDHATSEISEMGDISDLAQQDPSDVLARVQSVIESERAQMRQGQQAWKRTREKYMHISALVRTQVCVHDFDVGSLALFLPTAPQGCVPRRWAAFHVGAPHHFLHIDDSLATFLTTRDWLLARIARVERCVADAASSSSAGVPLGTPYALLSVEGWQDPKRLVHVAKLASLPPSPSLTPALPSGTTCPSKAELQRSVSALGRMPWRAKKSPAFATPRARSFVDLTVAPLCAGSSPTHAQGEFSSPHRLSSPPT</sequence>
<dbReference type="EMBL" id="LGAV01000001">
    <property type="protein sequence ID" value="KOS16009.1"/>
    <property type="molecule type" value="Genomic_DNA"/>
</dbReference>
<keyword evidence="2 6" id="KW-0813">Transport</keyword>
<dbReference type="STRING" id="77020.A0A0M9VQX8"/>
<dbReference type="PANTHER" id="PTHR13222:SF1">
    <property type="entry name" value="RB1-INDUCIBLE COILED-COIL PROTEIN 1"/>
    <property type="match status" value="1"/>
</dbReference>
<accession>A0A0M9VQX8</accession>
<name>A0A0M9VQX8_9BASI</name>
<evidence type="ECO:0000256" key="2">
    <source>
        <dbReference type="ARBA" id="ARBA00022448"/>
    </source>
</evidence>
<feature type="domain" description="Autophagy protein ATG17-like" evidence="8">
    <location>
        <begin position="113"/>
        <end position="461"/>
    </location>
</feature>
<keyword evidence="6" id="KW-0926">Vacuole</keyword>
<comment type="caution">
    <text evidence="10">The sequence shown here is derived from an EMBL/GenBank/DDBJ whole genome shotgun (WGS) entry which is preliminary data.</text>
</comment>
<protein>
    <recommendedName>
        <fullName evidence="6">Autophagy-related protein 11</fullName>
    </recommendedName>
</protein>
<proteinExistence type="inferred from homology"/>
<dbReference type="GO" id="GO:0034517">
    <property type="term" value="P:ribophagy"/>
    <property type="evidence" value="ECO:0007669"/>
    <property type="project" value="TreeGrafter"/>
</dbReference>
<comment type="similarity">
    <text evidence="1 6">Belongs to the ATG11 family.</text>
</comment>
<comment type="function">
    <text evidence="6">Involved in cytoplasm to vacuole transport (Cvt), pexophagy, mitophagy and nucleophagy. Recruits mitochondria for their selective degradation via autophagy (mitophagy) during starvation. Works as scaffold proteins that recruit ATG proteins to the pre-autophagosome (PAS), the site of vesicle/autophagosome formation. Required for the Cvt vesicles completion.</text>
</comment>
<feature type="compositionally biased region" description="Low complexity" evidence="7">
    <location>
        <begin position="564"/>
        <end position="580"/>
    </location>
</feature>
<dbReference type="OrthoDB" id="447953at2759"/>
<dbReference type="GO" id="GO:1903599">
    <property type="term" value="P:positive regulation of autophagy of mitochondrion"/>
    <property type="evidence" value="ECO:0007669"/>
    <property type="project" value="UniProtKB-UniRule"/>
</dbReference>
<dbReference type="GO" id="GO:0061709">
    <property type="term" value="P:reticulophagy"/>
    <property type="evidence" value="ECO:0007669"/>
    <property type="project" value="TreeGrafter"/>
</dbReference>
<feature type="region of interest" description="Disordered" evidence="7">
    <location>
        <begin position="550"/>
        <end position="584"/>
    </location>
</feature>
<evidence type="ECO:0000256" key="3">
    <source>
        <dbReference type="ARBA" id="ARBA00022927"/>
    </source>
</evidence>
<dbReference type="Pfam" id="PF10377">
    <property type="entry name" value="ATG11"/>
    <property type="match status" value="1"/>
</dbReference>
<dbReference type="GO" id="GO:0000045">
    <property type="term" value="P:autophagosome assembly"/>
    <property type="evidence" value="ECO:0007669"/>
    <property type="project" value="UniProtKB-UniRule"/>
</dbReference>
<dbReference type="GO" id="GO:0005774">
    <property type="term" value="C:vacuolar membrane"/>
    <property type="evidence" value="ECO:0007669"/>
    <property type="project" value="UniProtKB-SubCell"/>
</dbReference>
<keyword evidence="3 6" id="KW-0653">Protein transport</keyword>
<evidence type="ECO:0000256" key="7">
    <source>
        <dbReference type="SAM" id="MobiDB-lite"/>
    </source>
</evidence>
<dbReference type="GeneID" id="28729624"/>
<dbReference type="RefSeq" id="XP_017993641.1">
    <property type="nucleotide sequence ID" value="XM_018137748.1"/>
</dbReference>
<evidence type="ECO:0000256" key="5">
    <source>
        <dbReference type="ARBA" id="ARBA00023054"/>
    </source>
</evidence>
<dbReference type="GO" id="GO:1990316">
    <property type="term" value="C:Atg1/ULK1 kinase complex"/>
    <property type="evidence" value="ECO:0007669"/>
    <property type="project" value="TreeGrafter"/>
</dbReference>
<dbReference type="GO" id="GO:0060090">
    <property type="term" value="F:molecular adaptor activity"/>
    <property type="evidence" value="ECO:0007669"/>
    <property type="project" value="TreeGrafter"/>
</dbReference>
<feature type="domain" description="Autophagy-related protein 11 C-terminal" evidence="9">
    <location>
        <begin position="684"/>
        <end position="803"/>
    </location>
</feature>
<dbReference type="AlphaFoldDB" id="A0A0M9VQX8"/>
<dbReference type="GO" id="GO:0015031">
    <property type="term" value="P:protein transport"/>
    <property type="evidence" value="ECO:0007669"/>
    <property type="project" value="UniProtKB-KW"/>
</dbReference>
<feature type="region of interest" description="Disordered" evidence="7">
    <location>
        <begin position="888"/>
        <end position="907"/>
    </location>
</feature>
<gene>
    <name evidence="10" type="ORF">Malapachy_3274</name>
</gene>
<dbReference type="InterPro" id="IPR040040">
    <property type="entry name" value="ATG11"/>
</dbReference>
<comment type="subunit">
    <text evidence="6">Homodimer.</text>
</comment>
<dbReference type="GO" id="GO:0019901">
    <property type="term" value="F:protein kinase binding"/>
    <property type="evidence" value="ECO:0007669"/>
    <property type="project" value="TreeGrafter"/>
</dbReference>
<organism evidence="10 11">
    <name type="scientific">Malassezia pachydermatis</name>
    <dbReference type="NCBI Taxonomy" id="77020"/>
    <lineage>
        <taxon>Eukaryota</taxon>
        <taxon>Fungi</taxon>
        <taxon>Dikarya</taxon>
        <taxon>Basidiomycota</taxon>
        <taxon>Ustilaginomycotina</taxon>
        <taxon>Malasseziomycetes</taxon>
        <taxon>Malasseziales</taxon>
        <taxon>Malasseziaceae</taxon>
        <taxon>Malassezia</taxon>
    </lineage>
</organism>
<reference evidence="10 11" key="1">
    <citation type="submission" date="2015-07" db="EMBL/GenBank/DDBJ databases">
        <title>Draft Genome Sequence of Malassezia furfur CBS1878 and Malassezia pachydermatis CBS1879.</title>
        <authorList>
            <person name="Triana S."/>
            <person name="Ohm R."/>
            <person name="Gonzalez A."/>
            <person name="DeCock H."/>
            <person name="Restrepo S."/>
            <person name="Celis A."/>
        </authorList>
    </citation>
    <scope>NUCLEOTIDE SEQUENCE [LARGE SCALE GENOMIC DNA]</scope>
    <source>
        <strain evidence="10 11">CBS 1879</strain>
    </source>
</reference>
<dbReference type="PANTHER" id="PTHR13222">
    <property type="entry name" value="RB1-INDUCIBLE COILED-COIL"/>
    <property type="match status" value="1"/>
</dbReference>
<evidence type="ECO:0000313" key="11">
    <source>
        <dbReference type="Proteomes" id="UP000037751"/>
    </source>
</evidence>
<evidence type="ECO:0000259" key="8">
    <source>
        <dbReference type="Pfam" id="PF04108"/>
    </source>
</evidence>
<dbReference type="Proteomes" id="UP000037751">
    <property type="component" value="Unassembled WGS sequence"/>
</dbReference>
<evidence type="ECO:0000256" key="1">
    <source>
        <dbReference type="ARBA" id="ARBA00009729"/>
    </source>
</evidence>
<evidence type="ECO:0000256" key="4">
    <source>
        <dbReference type="ARBA" id="ARBA00023006"/>
    </source>
</evidence>
<dbReference type="GO" id="GO:0034727">
    <property type="term" value="P:piecemeal microautophagy of the nucleus"/>
    <property type="evidence" value="ECO:0007669"/>
    <property type="project" value="TreeGrafter"/>
</dbReference>
<dbReference type="GO" id="GO:0034045">
    <property type="term" value="C:phagophore assembly site membrane"/>
    <property type="evidence" value="ECO:0007669"/>
    <property type="project" value="UniProtKB-SubCell"/>
</dbReference>
<dbReference type="VEuPathDB" id="FungiDB:Malapachy_3274"/>
<dbReference type="InterPro" id="IPR019460">
    <property type="entry name" value="Atg11_C"/>
</dbReference>
<evidence type="ECO:0000259" key="9">
    <source>
        <dbReference type="Pfam" id="PF10377"/>
    </source>
</evidence>
<feature type="compositionally biased region" description="Acidic residues" evidence="7">
    <location>
        <begin position="553"/>
        <end position="563"/>
    </location>
</feature>
<dbReference type="Pfam" id="PF04108">
    <property type="entry name" value="ATG17_like"/>
    <property type="match status" value="1"/>
</dbReference>